<accession>A0AAN8NUJ9</accession>
<feature type="non-terminal residue" evidence="1">
    <location>
        <position position="1"/>
    </location>
</feature>
<proteinExistence type="predicted"/>
<gene>
    <name evidence="1" type="ORF">RUM43_003006</name>
</gene>
<reference evidence="1 2" key="1">
    <citation type="submission" date="2023-10" db="EMBL/GenBank/DDBJ databases">
        <title>Genomes of two closely related lineages of the louse Polyplax serrata with different host specificities.</title>
        <authorList>
            <person name="Martinu J."/>
            <person name="Tarabai H."/>
            <person name="Stefka J."/>
            <person name="Hypsa V."/>
        </authorList>
    </citation>
    <scope>NUCLEOTIDE SEQUENCE [LARGE SCALE GENOMIC DNA]</scope>
    <source>
        <strain evidence="1">HR10_N</strain>
    </source>
</reference>
<dbReference type="EMBL" id="JAWJWE010000036">
    <property type="protein sequence ID" value="KAK6629189.1"/>
    <property type="molecule type" value="Genomic_DNA"/>
</dbReference>
<dbReference type="Proteomes" id="UP001372834">
    <property type="component" value="Unassembled WGS sequence"/>
</dbReference>
<evidence type="ECO:0000313" key="2">
    <source>
        <dbReference type="Proteomes" id="UP001372834"/>
    </source>
</evidence>
<name>A0AAN8NUJ9_POLSC</name>
<evidence type="ECO:0000313" key="1">
    <source>
        <dbReference type="EMBL" id="KAK6629189.1"/>
    </source>
</evidence>
<comment type="caution">
    <text evidence="1">The sequence shown here is derived from an EMBL/GenBank/DDBJ whole genome shotgun (WGS) entry which is preliminary data.</text>
</comment>
<sequence>FKWTLEELQKKLCVTDKLIVYLKENRNKVELVEQLTNSFVNKNYSSQSSL</sequence>
<organism evidence="1 2">
    <name type="scientific">Polyplax serrata</name>
    <name type="common">Common mouse louse</name>
    <dbReference type="NCBI Taxonomy" id="468196"/>
    <lineage>
        <taxon>Eukaryota</taxon>
        <taxon>Metazoa</taxon>
        <taxon>Ecdysozoa</taxon>
        <taxon>Arthropoda</taxon>
        <taxon>Hexapoda</taxon>
        <taxon>Insecta</taxon>
        <taxon>Pterygota</taxon>
        <taxon>Neoptera</taxon>
        <taxon>Paraneoptera</taxon>
        <taxon>Psocodea</taxon>
        <taxon>Troctomorpha</taxon>
        <taxon>Phthiraptera</taxon>
        <taxon>Anoplura</taxon>
        <taxon>Polyplacidae</taxon>
        <taxon>Polyplax</taxon>
    </lineage>
</organism>
<dbReference type="AlphaFoldDB" id="A0AAN8NUJ9"/>
<protein>
    <submittedName>
        <fullName evidence="1">Uncharacterized protein</fullName>
    </submittedName>
</protein>